<comment type="similarity">
    <text evidence="2 18">Belongs to the cytochrome c oxidase subunit 2 family.</text>
</comment>
<gene>
    <name evidence="22" type="primary">COX2</name>
</gene>
<comment type="catalytic activity">
    <reaction evidence="17">
        <text>4 Fe(II)-[cytochrome c] + O2 + 8 H(+)(in) = 4 Fe(III)-[cytochrome c] + 2 H2O + 4 H(+)(out)</text>
        <dbReference type="Rhea" id="RHEA:11436"/>
        <dbReference type="Rhea" id="RHEA-COMP:10350"/>
        <dbReference type="Rhea" id="RHEA-COMP:14399"/>
        <dbReference type="ChEBI" id="CHEBI:15377"/>
        <dbReference type="ChEBI" id="CHEBI:15378"/>
        <dbReference type="ChEBI" id="CHEBI:15379"/>
        <dbReference type="ChEBI" id="CHEBI:29033"/>
        <dbReference type="ChEBI" id="CHEBI:29034"/>
        <dbReference type="EC" id="7.1.1.9"/>
    </reaction>
    <physiologicalReaction direction="left-to-right" evidence="17">
        <dbReference type="Rhea" id="RHEA:11437"/>
    </physiologicalReaction>
</comment>
<keyword evidence="16 18" id="KW-0472">Membrane</keyword>
<feature type="transmembrane region" description="Helical" evidence="19">
    <location>
        <begin position="63"/>
        <end position="85"/>
    </location>
</feature>
<feature type="transmembrane region" description="Helical" evidence="19">
    <location>
        <begin position="20"/>
        <end position="42"/>
    </location>
</feature>
<evidence type="ECO:0000256" key="6">
    <source>
        <dbReference type="ARBA" id="ARBA00022660"/>
    </source>
</evidence>
<dbReference type="GO" id="GO:0004129">
    <property type="term" value="F:cytochrome-c oxidase activity"/>
    <property type="evidence" value="ECO:0007669"/>
    <property type="project" value="UniProtKB-EC"/>
</dbReference>
<protein>
    <recommendedName>
        <fullName evidence="4 18">Cytochrome c oxidase subunit 2</fullName>
    </recommendedName>
</protein>
<dbReference type="PROSITE" id="PS50999">
    <property type="entry name" value="COX2_TM"/>
    <property type="match status" value="1"/>
</dbReference>
<comment type="cofactor">
    <cofactor evidence="18">
        <name>Cu cation</name>
        <dbReference type="ChEBI" id="CHEBI:23378"/>
    </cofactor>
    <text evidence="18">Binds a copper A center.</text>
</comment>
<evidence type="ECO:0000256" key="15">
    <source>
        <dbReference type="ARBA" id="ARBA00023128"/>
    </source>
</evidence>
<keyword evidence="8 18" id="KW-0479">Metal-binding</keyword>
<dbReference type="PROSITE" id="PS00078">
    <property type="entry name" value="COX2"/>
    <property type="match status" value="1"/>
</dbReference>
<keyword evidence="13 19" id="KW-1133">Transmembrane helix</keyword>
<evidence type="ECO:0000256" key="14">
    <source>
        <dbReference type="ARBA" id="ARBA00023008"/>
    </source>
</evidence>
<evidence type="ECO:0000256" key="12">
    <source>
        <dbReference type="ARBA" id="ARBA00022982"/>
    </source>
</evidence>
<evidence type="ECO:0000256" key="4">
    <source>
        <dbReference type="ARBA" id="ARBA00015946"/>
    </source>
</evidence>
<dbReference type="EMBL" id="KY123120">
    <property type="protein sequence ID" value="ATA58320.1"/>
    <property type="molecule type" value="Genomic_DNA"/>
</dbReference>
<dbReference type="GO" id="GO:0005507">
    <property type="term" value="F:copper ion binding"/>
    <property type="evidence" value="ECO:0007669"/>
    <property type="project" value="InterPro"/>
</dbReference>
<dbReference type="InterPro" id="IPR001505">
    <property type="entry name" value="Copper_CuA"/>
</dbReference>
<geneLocation type="mitochondrion" evidence="22"/>
<evidence type="ECO:0000313" key="22">
    <source>
        <dbReference type="EMBL" id="ATA58320.1"/>
    </source>
</evidence>
<dbReference type="PANTHER" id="PTHR22888:SF9">
    <property type="entry name" value="CYTOCHROME C OXIDASE SUBUNIT 2"/>
    <property type="match status" value="1"/>
</dbReference>
<evidence type="ECO:0000256" key="13">
    <source>
        <dbReference type="ARBA" id="ARBA00022989"/>
    </source>
</evidence>
<dbReference type="InterPro" id="IPR045187">
    <property type="entry name" value="CcO_II"/>
</dbReference>
<keyword evidence="15 18" id="KW-0496">Mitochondrion</keyword>
<evidence type="ECO:0000256" key="3">
    <source>
        <dbReference type="ARBA" id="ARBA00011164"/>
    </source>
</evidence>
<evidence type="ECO:0000256" key="8">
    <source>
        <dbReference type="ARBA" id="ARBA00022723"/>
    </source>
</evidence>
<dbReference type="GO" id="GO:0005743">
    <property type="term" value="C:mitochondrial inner membrane"/>
    <property type="evidence" value="ECO:0007669"/>
    <property type="project" value="UniProtKB-SubCell"/>
</dbReference>
<dbReference type="InterPro" id="IPR034210">
    <property type="entry name" value="CcO_II_C"/>
</dbReference>
<dbReference type="FunFam" id="2.60.40.420:FF:000001">
    <property type="entry name" value="Cytochrome c oxidase subunit 2"/>
    <property type="match status" value="1"/>
</dbReference>
<keyword evidence="5 18" id="KW-0813">Transport</keyword>
<dbReference type="Gene3D" id="1.10.287.90">
    <property type="match status" value="1"/>
</dbReference>
<dbReference type="AlphaFoldDB" id="A0A343K019"/>
<dbReference type="Pfam" id="PF00116">
    <property type="entry name" value="COX2"/>
    <property type="match status" value="1"/>
</dbReference>
<evidence type="ECO:0000256" key="1">
    <source>
        <dbReference type="ARBA" id="ARBA00004448"/>
    </source>
</evidence>
<comment type="subcellular location">
    <subcellularLocation>
        <location evidence="1 18">Mitochondrion inner membrane</location>
        <topology evidence="1 18">Multi-pass membrane protein</topology>
    </subcellularLocation>
</comment>
<evidence type="ECO:0000256" key="5">
    <source>
        <dbReference type="ARBA" id="ARBA00022448"/>
    </source>
</evidence>
<name>A0A343K019_9ORTH</name>
<evidence type="ECO:0000256" key="11">
    <source>
        <dbReference type="ARBA" id="ARBA00022967"/>
    </source>
</evidence>
<evidence type="ECO:0000259" key="21">
    <source>
        <dbReference type="PROSITE" id="PS50999"/>
    </source>
</evidence>
<dbReference type="Pfam" id="PF02790">
    <property type="entry name" value="COX2_TM"/>
    <property type="match status" value="1"/>
</dbReference>
<dbReference type="GO" id="GO:0042773">
    <property type="term" value="P:ATP synthesis coupled electron transport"/>
    <property type="evidence" value="ECO:0007669"/>
    <property type="project" value="TreeGrafter"/>
</dbReference>
<dbReference type="PANTHER" id="PTHR22888">
    <property type="entry name" value="CYTOCHROME C OXIDASE, SUBUNIT II"/>
    <property type="match status" value="1"/>
</dbReference>
<comment type="subunit">
    <text evidence="3">Component of the cytochrome c oxidase (complex IV, CIV), a multisubunit enzyme composed of a catalytic core of 3 subunits and several supernumerary subunits. The complex exists as a monomer or a dimer and forms supercomplexes (SCs) in the inner mitochondrial membrane with ubiquinol-cytochrome c oxidoreductase (cytochrome b-c1 complex, complex III, CIII).</text>
</comment>
<evidence type="ECO:0000256" key="7">
    <source>
        <dbReference type="ARBA" id="ARBA00022692"/>
    </source>
</evidence>
<keyword evidence="6 18" id="KW-0679">Respiratory chain</keyword>
<evidence type="ECO:0000256" key="10">
    <source>
        <dbReference type="ARBA" id="ARBA00022842"/>
    </source>
</evidence>
<dbReference type="InterPro" id="IPR002429">
    <property type="entry name" value="CcO_II-like_C"/>
</dbReference>
<evidence type="ECO:0000256" key="19">
    <source>
        <dbReference type="SAM" id="Phobius"/>
    </source>
</evidence>
<proteinExistence type="inferred from homology"/>
<evidence type="ECO:0000256" key="16">
    <source>
        <dbReference type="ARBA" id="ARBA00023136"/>
    </source>
</evidence>
<keyword evidence="9 18" id="KW-0999">Mitochondrion inner membrane</keyword>
<feature type="domain" description="Cytochrome oxidase subunit II copper A binding" evidence="20">
    <location>
        <begin position="92"/>
        <end position="225"/>
    </location>
</feature>
<dbReference type="InterPro" id="IPR011759">
    <property type="entry name" value="Cyt_c_oxidase_su2_TM_dom"/>
</dbReference>
<evidence type="ECO:0000259" key="20">
    <source>
        <dbReference type="PROSITE" id="PS50857"/>
    </source>
</evidence>
<keyword evidence="7 18" id="KW-0812">Transmembrane</keyword>
<dbReference type="InterPro" id="IPR036257">
    <property type="entry name" value="Cyt_c_oxidase_su2_TM_sf"/>
</dbReference>
<organism evidence="22">
    <name type="scientific">Bolivaritettix sikkinensis</name>
    <dbReference type="NCBI Taxonomy" id="2035526"/>
    <lineage>
        <taxon>Eukaryota</taxon>
        <taxon>Metazoa</taxon>
        <taxon>Ecdysozoa</taxon>
        <taxon>Arthropoda</taxon>
        <taxon>Hexapoda</taxon>
        <taxon>Insecta</taxon>
        <taxon>Pterygota</taxon>
        <taxon>Neoptera</taxon>
        <taxon>Polyneoptera</taxon>
        <taxon>Orthoptera</taxon>
        <taxon>Caelifera</taxon>
        <taxon>Acrididea</taxon>
        <taxon>Tetrigoidea</taxon>
        <taxon>Tetrigidae</taxon>
        <taxon>Metrodorinae</taxon>
        <taxon>Bolivaritettix</taxon>
    </lineage>
</organism>
<comment type="function">
    <text evidence="18">Component of the cytochrome c oxidase, the last enzyme in the mitochondrial electron transport chain which drives oxidative phosphorylation. The respiratory chain contains 3 multisubunit complexes succinate dehydrogenase (complex II, CII), ubiquinol-cytochrome c oxidoreductase (cytochrome b-c1 complex, complex III, CIII) and cytochrome c oxidase (complex IV, CIV), that cooperate to transfer electrons derived from NADH and succinate to molecular oxygen, creating an electrochemical gradient over the inner membrane that drives transmembrane transport and the ATP synthase. Cytochrome c oxidase is the component of the respiratory chain that catalyzes the reduction of oxygen to water. Electrons originating from reduced cytochrome c in the intermembrane space (IMS) are transferred via the dinuclear copper A center (CU(A)) of subunit 2 and heme A of subunit 1 to the active site in subunit 1, a binuclear center (BNC) formed by heme A3 and copper B (CU(B)). The BNC reduces molecular oxygen to 2 water molecules using 4 electrons from cytochrome c in the IMS and 4 protons from the mitochondrial matrix.</text>
</comment>
<dbReference type="SUPFAM" id="SSF81464">
    <property type="entry name" value="Cytochrome c oxidase subunit II-like, transmembrane region"/>
    <property type="match status" value="1"/>
</dbReference>
<evidence type="ECO:0000256" key="17">
    <source>
        <dbReference type="ARBA" id="ARBA00049512"/>
    </source>
</evidence>
<accession>A0A343K019</accession>
<dbReference type="InterPro" id="IPR008972">
    <property type="entry name" value="Cupredoxin"/>
</dbReference>
<dbReference type="SUPFAM" id="SSF49503">
    <property type="entry name" value="Cupredoxins"/>
    <property type="match status" value="1"/>
</dbReference>
<dbReference type="Gene3D" id="2.60.40.420">
    <property type="entry name" value="Cupredoxins - blue copper proteins"/>
    <property type="match status" value="1"/>
</dbReference>
<evidence type="ECO:0000256" key="18">
    <source>
        <dbReference type="RuleBase" id="RU000457"/>
    </source>
</evidence>
<dbReference type="PROSITE" id="PS50857">
    <property type="entry name" value="COX2_CUA"/>
    <property type="match status" value="1"/>
</dbReference>
<keyword evidence="10" id="KW-0460">Magnesium</keyword>
<sequence length="227" mass="26520">MATWNNINLQDSLSPLMEQLSFFHDHSMSIIMMITSIVSYMMSQIFMNKMSFRYMLSEHTIETIWTMIPTMVLIFIAMPSLHLLYMMDDSTESNITIKTIGRQWYWSYEYSDFHKVEFDSFMVSENSMKSNFFRLLDVDNRTTLPINTYIRILTSASDVLHSWTIPSLGVKIDATPGRLNQSMFLIKRPGIMFGQCSEICGINHSFMPIAIEAINLKLFIKWLKNQI</sequence>
<keyword evidence="12 18" id="KW-0249">Electron transport</keyword>
<dbReference type="PRINTS" id="PR01166">
    <property type="entry name" value="CYCOXIDASEII"/>
</dbReference>
<evidence type="ECO:0000256" key="9">
    <source>
        <dbReference type="ARBA" id="ARBA00022792"/>
    </source>
</evidence>
<dbReference type="CDD" id="cd13912">
    <property type="entry name" value="CcO_II_C"/>
    <property type="match status" value="1"/>
</dbReference>
<keyword evidence="14 18" id="KW-0186">Copper</keyword>
<reference evidence="22" key="1">
    <citation type="submission" date="2016-11" db="EMBL/GenBank/DDBJ databases">
        <title>The partial mitochondrion genome of the Bolivaritettix sikkinensis(Orthoptera;Tetrigoidea).</title>
        <authorList>
            <person name="Yang J."/>
            <person name="Lu C."/>
            <person name="Lin L.-L."/>
        </authorList>
    </citation>
    <scope>NUCLEOTIDE SEQUENCE</scope>
</reference>
<feature type="domain" description="Cytochrome oxidase subunit II transmembrane region profile" evidence="21">
    <location>
        <begin position="1"/>
        <end position="91"/>
    </location>
</feature>
<evidence type="ECO:0000256" key="2">
    <source>
        <dbReference type="ARBA" id="ARBA00007866"/>
    </source>
</evidence>
<keyword evidence="11" id="KW-1278">Translocase</keyword>